<dbReference type="EMBL" id="CM037151">
    <property type="protein sequence ID" value="KAH7842622.1"/>
    <property type="molecule type" value="Genomic_DNA"/>
</dbReference>
<dbReference type="Proteomes" id="UP000828048">
    <property type="component" value="Chromosome 1"/>
</dbReference>
<gene>
    <name evidence="1" type="ORF">Vadar_007457</name>
</gene>
<comment type="caution">
    <text evidence="1">The sequence shown here is derived from an EMBL/GenBank/DDBJ whole genome shotgun (WGS) entry which is preliminary data.</text>
</comment>
<proteinExistence type="predicted"/>
<accession>A0ACB7XPA3</accession>
<organism evidence="1 2">
    <name type="scientific">Vaccinium darrowii</name>
    <dbReference type="NCBI Taxonomy" id="229202"/>
    <lineage>
        <taxon>Eukaryota</taxon>
        <taxon>Viridiplantae</taxon>
        <taxon>Streptophyta</taxon>
        <taxon>Embryophyta</taxon>
        <taxon>Tracheophyta</taxon>
        <taxon>Spermatophyta</taxon>
        <taxon>Magnoliopsida</taxon>
        <taxon>eudicotyledons</taxon>
        <taxon>Gunneridae</taxon>
        <taxon>Pentapetalae</taxon>
        <taxon>asterids</taxon>
        <taxon>Ericales</taxon>
        <taxon>Ericaceae</taxon>
        <taxon>Vaccinioideae</taxon>
        <taxon>Vaccinieae</taxon>
        <taxon>Vaccinium</taxon>
    </lineage>
</organism>
<evidence type="ECO:0000313" key="2">
    <source>
        <dbReference type="Proteomes" id="UP000828048"/>
    </source>
</evidence>
<protein>
    <submittedName>
        <fullName evidence="1">Uncharacterized protein</fullName>
    </submittedName>
</protein>
<sequence>MNPSSFSFVFLISLFTLFSSTSVSSSTSLSYSHHCASTVPESTPTDSDTTLVPYHRQFLSHYTGGDRIFNNNNISSKFSVESEKYFWFLPTGDNFKTNTTGVYKIKAYLNLIHSNFTRNKRTYPKL</sequence>
<evidence type="ECO:0000313" key="1">
    <source>
        <dbReference type="EMBL" id="KAH7842622.1"/>
    </source>
</evidence>
<name>A0ACB7XPA3_9ERIC</name>
<keyword evidence="2" id="KW-1185">Reference proteome</keyword>
<reference evidence="1 2" key="1">
    <citation type="journal article" date="2021" name="Hortic Res">
        <title>High-quality reference genome and annotation aids understanding of berry development for evergreen blueberry (Vaccinium darrowii).</title>
        <authorList>
            <person name="Yu J."/>
            <person name="Hulse-Kemp A.M."/>
            <person name="Babiker E."/>
            <person name="Staton M."/>
        </authorList>
    </citation>
    <scope>NUCLEOTIDE SEQUENCE [LARGE SCALE GENOMIC DNA]</scope>
    <source>
        <strain evidence="2">cv. NJ 8807/NJ 8810</strain>
        <tissue evidence="1">Young leaf</tissue>
    </source>
</reference>